<keyword evidence="4" id="KW-1185">Reference proteome</keyword>
<dbReference type="AlphaFoldDB" id="A0A5R8Q7K3"/>
<gene>
    <name evidence="3" type="ORF">FEZ08_11785</name>
</gene>
<name>A0A5R8Q7K3_9FIRM</name>
<feature type="region of interest" description="Disordered" evidence="1">
    <location>
        <begin position="216"/>
        <end position="284"/>
    </location>
</feature>
<feature type="transmembrane region" description="Helical" evidence="2">
    <location>
        <begin position="12"/>
        <end position="34"/>
    </location>
</feature>
<evidence type="ECO:0000256" key="1">
    <source>
        <dbReference type="SAM" id="MobiDB-lite"/>
    </source>
</evidence>
<protein>
    <submittedName>
        <fullName evidence="3">Uncharacterized protein</fullName>
    </submittedName>
</protein>
<dbReference type="EMBL" id="VBWP01000017">
    <property type="protein sequence ID" value="TLG71085.1"/>
    <property type="molecule type" value="Genomic_DNA"/>
</dbReference>
<organism evidence="3 4">
    <name type="scientific">Culicoidibacter larvae</name>
    <dbReference type="NCBI Taxonomy" id="2579976"/>
    <lineage>
        <taxon>Bacteria</taxon>
        <taxon>Bacillati</taxon>
        <taxon>Bacillota</taxon>
        <taxon>Culicoidibacteria</taxon>
        <taxon>Culicoidibacterales</taxon>
        <taxon>Culicoidibacteraceae</taxon>
        <taxon>Culicoidibacter</taxon>
    </lineage>
</organism>
<feature type="compositionally biased region" description="Gly residues" evidence="1">
    <location>
        <begin position="237"/>
        <end position="259"/>
    </location>
</feature>
<evidence type="ECO:0000313" key="3">
    <source>
        <dbReference type="EMBL" id="TLG71085.1"/>
    </source>
</evidence>
<keyword evidence="2" id="KW-1133">Transmembrane helix</keyword>
<proteinExistence type="predicted"/>
<evidence type="ECO:0000313" key="4">
    <source>
        <dbReference type="Proteomes" id="UP000306912"/>
    </source>
</evidence>
<keyword evidence="2" id="KW-0812">Transmembrane</keyword>
<accession>A0A5R8Q7K3</accession>
<keyword evidence="2" id="KW-0472">Membrane</keyword>
<evidence type="ECO:0000256" key="2">
    <source>
        <dbReference type="SAM" id="Phobius"/>
    </source>
</evidence>
<comment type="caution">
    <text evidence="3">The sequence shown here is derived from an EMBL/GenBank/DDBJ whole genome shotgun (WGS) entry which is preliminary data.</text>
</comment>
<dbReference type="Proteomes" id="UP000306912">
    <property type="component" value="Unassembled WGS sequence"/>
</dbReference>
<dbReference type="RefSeq" id="WP_138192655.1">
    <property type="nucleotide sequence ID" value="NZ_VBWP01000017.1"/>
</dbReference>
<sequence length="284" mass="30215">MQKIKDMKKQTKIIIGVVAVVVISLIAAGGAYGYNQFAIYTAQQELNTQYKAQAQILQDKQDELATLIADNTKAVNDLEYLNADEKQQVIDTLKVDTPVVAIMTTVDTINYTDADIAEMTAQVDAVQKQLGTLQGEESPFKAKLAATQKTALTNIVNSKQGEMQNQYSSDHQKHVADQKKIVTDLIEAGKYDEAWANMNIVIEAYANADQWTRNNIPSTPAGTGTYNGGSVTPNTGNGTGGGGNTQGGGNGGGTTGGGNNTECRPVAGGETCPWNPPADLFPKP</sequence>
<reference evidence="3 4" key="1">
    <citation type="submission" date="2019-05" db="EMBL/GenBank/DDBJ databases">
        <title>Culicoidintestinum kansasii gen. nov., sp. nov. from the gastrointestinal tract of the biting midge, Culicoides sonorensis.</title>
        <authorList>
            <person name="Neupane S."/>
            <person name="Ghosh A."/>
            <person name="Gunther S."/>
            <person name="Martin K."/>
            <person name="Zurek L."/>
        </authorList>
    </citation>
    <scope>NUCLEOTIDE SEQUENCE [LARGE SCALE GENOMIC DNA]</scope>
    <source>
        <strain evidence="3 4">CS-1</strain>
    </source>
</reference>
<dbReference type="InParanoid" id="A0A5R8Q7K3"/>